<dbReference type="Pfam" id="PF08389">
    <property type="entry name" value="Xpo1"/>
    <property type="match status" value="1"/>
</dbReference>
<dbReference type="InterPro" id="IPR057941">
    <property type="entry name" value="TPR_TNPO3_IPO13_2nd"/>
</dbReference>
<keyword evidence="3" id="KW-1185">Reference proteome</keyword>
<proteinExistence type="predicted"/>
<dbReference type="InterPro" id="IPR057942">
    <property type="entry name" value="TPR_TNPO3_IPO13_3rd"/>
</dbReference>
<dbReference type="SMART" id="SM00913">
    <property type="entry name" value="IBN_N"/>
    <property type="match status" value="1"/>
</dbReference>
<dbReference type="Pfam" id="PF24139">
    <property type="entry name" value="TPR_TNPO3_IPO13_4th"/>
    <property type="match status" value="1"/>
</dbReference>
<organism evidence="2 3">
    <name type="scientific">Fistulina hepatica ATCC 64428</name>
    <dbReference type="NCBI Taxonomy" id="1128425"/>
    <lineage>
        <taxon>Eukaryota</taxon>
        <taxon>Fungi</taxon>
        <taxon>Dikarya</taxon>
        <taxon>Basidiomycota</taxon>
        <taxon>Agaricomycotina</taxon>
        <taxon>Agaricomycetes</taxon>
        <taxon>Agaricomycetidae</taxon>
        <taxon>Agaricales</taxon>
        <taxon>Fistulinaceae</taxon>
        <taxon>Fistulina</taxon>
    </lineage>
</organism>
<dbReference type="OrthoDB" id="435593at2759"/>
<dbReference type="Gene3D" id="1.25.10.10">
    <property type="entry name" value="Leucine-rich Repeat Variant"/>
    <property type="match status" value="1"/>
</dbReference>
<dbReference type="Pfam" id="PF24140">
    <property type="entry name" value="TPR_TNPO3_IPO13_3rd"/>
    <property type="match status" value="1"/>
</dbReference>
<dbReference type="InterPro" id="IPR013598">
    <property type="entry name" value="Exportin-1/Importin-b-like"/>
</dbReference>
<dbReference type="EMBL" id="KN881675">
    <property type="protein sequence ID" value="KIY50561.1"/>
    <property type="molecule type" value="Genomic_DNA"/>
</dbReference>
<dbReference type="GO" id="GO:0031267">
    <property type="term" value="F:small GTPase binding"/>
    <property type="evidence" value="ECO:0007669"/>
    <property type="project" value="InterPro"/>
</dbReference>
<dbReference type="InterPro" id="IPR001494">
    <property type="entry name" value="Importin-beta_N"/>
</dbReference>
<dbReference type="PANTHER" id="PTHR12363:SF53">
    <property type="entry name" value="MRNA TRANSPORT REGULATOR MTR10"/>
    <property type="match status" value="1"/>
</dbReference>
<dbReference type="AlphaFoldDB" id="A0A0D7AGZ1"/>
<sequence>MAEVNALMSALDVFSRVPDKAEIERANAWLQDFQHSSEAWTTCNAVLHSPDTAQPLKLFAAQTLRSKVTYDLSQVPVSDRLNLRDTLIAALASYQSGPTTIIVQLSLALAGLAMQVPAWTNPVQTMIDAFAQNPSTVPILLQFLTLLPEEVDTNTRIPVTDEEYQERSTNILSGNSAQILNMLSMYIQAPGVTHEIQNLVFRCLRNWIIAGEALPAAIADTPLFAFAFQALSSDQLFDSAVEVICEMIHETQEVQDNMRVIELILPRVIALKPRLKEHYQDSDKLKGYARIFSEAGETYRILIVQHPESFFPLVDAIGECSAHPDLDIVPVTFPFWDRLAQMVSRKPDVPEMFIQAYTALLTVIIRHLHFPPDGSQLVGQELEDFRSFRHVMGDTLKDCCTILGAEACLMAVHQMIAAALASSTQVSWQDIEAPLFAMRSMGGEVSDSEAVAVPKVLQLIPLLPDHPRVRYAALLIIGRYTSWIDKHPEYIPSQLQYISTGFEDNDIEVCAAAGHALRFFCEDCKRHLVDFLPTLHQFLNNSGPKLAQDDRREVYTAIAHVVSAMPMDGAGEALKTFAFDILRQIHTVTTQALVSKEELQTVCDGLENLEAMLAVIGPFGDELPPACQNTCQEAWAILDGFQLKYGNNYRIVDRATRVIRHGITLFGDSALPVASSVVARMSLGFESTAISGYLWIAAKCVQMYGSQADATLLATFRDAFERSTAKLIALLQTCPPEQMPDVLEDYLALVQRTLEQVPEVCFKSSAFALAFRASMSALTIINTETVYGALDFYSAILAHDCLSSNPAMPSRNYPLFAAKIEQVVKSDGHALLNYMLNGLVGDFPPDGVGSVVTVFRSLAEHWPAELLSWLPSTVEQLKGTPVQSKQEFLQDASEAIRSGQPDRVKYAILGLNRASRKARERRRELER</sequence>
<reference evidence="2 3" key="1">
    <citation type="journal article" date="2015" name="Fungal Genet. Biol.">
        <title>Evolution of novel wood decay mechanisms in Agaricales revealed by the genome sequences of Fistulina hepatica and Cylindrobasidium torrendii.</title>
        <authorList>
            <person name="Floudas D."/>
            <person name="Held B.W."/>
            <person name="Riley R."/>
            <person name="Nagy L.G."/>
            <person name="Koehler G."/>
            <person name="Ransdell A.S."/>
            <person name="Younus H."/>
            <person name="Chow J."/>
            <person name="Chiniquy J."/>
            <person name="Lipzen A."/>
            <person name="Tritt A."/>
            <person name="Sun H."/>
            <person name="Haridas S."/>
            <person name="LaButti K."/>
            <person name="Ohm R.A."/>
            <person name="Kues U."/>
            <person name="Blanchette R.A."/>
            <person name="Grigoriev I.V."/>
            <person name="Minto R.E."/>
            <person name="Hibbett D.S."/>
        </authorList>
    </citation>
    <scope>NUCLEOTIDE SEQUENCE [LARGE SCALE GENOMIC DNA]</scope>
    <source>
        <strain evidence="2 3">ATCC 64428</strain>
    </source>
</reference>
<evidence type="ECO:0000313" key="2">
    <source>
        <dbReference type="EMBL" id="KIY50561.1"/>
    </source>
</evidence>
<dbReference type="InterPro" id="IPR058537">
    <property type="entry name" value="TPR_TNPO3_IPO13_4th"/>
</dbReference>
<dbReference type="InterPro" id="IPR051345">
    <property type="entry name" value="Importin_beta-like_NTR"/>
</dbReference>
<evidence type="ECO:0000313" key="3">
    <source>
        <dbReference type="Proteomes" id="UP000054144"/>
    </source>
</evidence>
<dbReference type="Proteomes" id="UP000054144">
    <property type="component" value="Unassembled WGS sequence"/>
</dbReference>
<name>A0A0D7AGZ1_9AGAR</name>
<dbReference type="Pfam" id="PF24138">
    <property type="entry name" value="TPR_TNPO3_IPO13_2nd"/>
    <property type="match status" value="1"/>
</dbReference>
<feature type="domain" description="Importin N-terminal" evidence="1">
    <location>
        <begin position="26"/>
        <end position="93"/>
    </location>
</feature>
<dbReference type="InterPro" id="IPR011989">
    <property type="entry name" value="ARM-like"/>
</dbReference>
<dbReference type="GO" id="GO:0005737">
    <property type="term" value="C:cytoplasm"/>
    <property type="evidence" value="ECO:0007669"/>
    <property type="project" value="TreeGrafter"/>
</dbReference>
<accession>A0A0D7AGZ1</accession>
<protein>
    <submittedName>
        <fullName evidence="2">ARM repeat-containing protein</fullName>
    </submittedName>
</protein>
<dbReference type="SUPFAM" id="SSF48371">
    <property type="entry name" value="ARM repeat"/>
    <property type="match status" value="1"/>
</dbReference>
<gene>
    <name evidence="2" type="ORF">FISHEDRAFT_39258</name>
</gene>
<dbReference type="PROSITE" id="PS50166">
    <property type="entry name" value="IMPORTIN_B_NT"/>
    <property type="match status" value="1"/>
</dbReference>
<dbReference type="Pfam" id="PF03810">
    <property type="entry name" value="IBN_N"/>
    <property type="match status" value="1"/>
</dbReference>
<dbReference type="GO" id="GO:0006606">
    <property type="term" value="P:protein import into nucleus"/>
    <property type="evidence" value="ECO:0007669"/>
    <property type="project" value="TreeGrafter"/>
</dbReference>
<dbReference type="PANTHER" id="PTHR12363">
    <property type="entry name" value="TRANSPORTIN 3 AND IMPORTIN 13"/>
    <property type="match status" value="1"/>
</dbReference>
<dbReference type="InterPro" id="IPR016024">
    <property type="entry name" value="ARM-type_fold"/>
</dbReference>
<evidence type="ECO:0000259" key="1">
    <source>
        <dbReference type="PROSITE" id="PS50166"/>
    </source>
</evidence>